<feature type="transmembrane region" description="Helical" evidence="1">
    <location>
        <begin position="27"/>
        <end position="45"/>
    </location>
</feature>
<dbReference type="Proteomes" id="UP000267027">
    <property type="component" value="Unassembled WGS sequence"/>
</dbReference>
<proteinExistence type="predicted"/>
<protein>
    <submittedName>
        <fullName evidence="4">CNNM transmembrane domain-containing protein</fullName>
    </submittedName>
</protein>
<keyword evidence="1" id="KW-0472">Membrane</keyword>
<organism evidence="4">
    <name type="scientific">Angiostrongylus costaricensis</name>
    <name type="common">Nematode worm</name>
    <dbReference type="NCBI Taxonomy" id="334426"/>
    <lineage>
        <taxon>Eukaryota</taxon>
        <taxon>Metazoa</taxon>
        <taxon>Ecdysozoa</taxon>
        <taxon>Nematoda</taxon>
        <taxon>Chromadorea</taxon>
        <taxon>Rhabditida</taxon>
        <taxon>Rhabditina</taxon>
        <taxon>Rhabditomorpha</taxon>
        <taxon>Strongyloidea</taxon>
        <taxon>Metastrongylidae</taxon>
        <taxon>Angiostrongylus</taxon>
    </lineage>
</organism>
<keyword evidence="3" id="KW-1185">Reference proteome</keyword>
<keyword evidence="1" id="KW-0812">Transmembrane</keyword>
<reference evidence="4" key="1">
    <citation type="submission" date="2017-02" db="UniProtKB">
        <authorList>
            <consortium name="WormBaseParasite"/>
        </authorList>
    </citation>
    <scope>IDENTIFICATION</scope>
</reference>
<evidence type="ECO:0000313" key="2">
    <source>
        <dbReference type="EMBL" id="VDM53094.1"/>
    </source>
</evidence>
<evidence type="ECO:0000313" key="4">
    <source>
        <dbReference type="WBParaSite" id="ACOC_0000150801-mRNA-1"/>
    </source>
</evidence>
<reference evidence="2 3" key="2">
    <citation type="submission" date="2018-11" db="EMBL/GenBank/DDBJ databases">
        <authorList>
            <consortium name="Pathogen Informatics"/>
        </authorList>
    </citation>
    <scope>NUCLEOTIDE SEQUENCE [LARGE SCALE GENOMIC DNA]</scope>
    <source>
        <strain evidence="2 3">Costa Rica</strain>
    </source>
</reference>
<keyword evidence="1" id="KW-1133">Transmembrane helix</keyword>
<sequence>MRQVRRIAIRFMRIICGRRLPRTWKTILVVFSIHMYLTVPIILALEINEQLTGLFRPFRELQKRGLLLDEIDHYVLDLFDENA</sequence>
<dbReference type="OrthoDB" id="5828668at2759"/>
<evidence type="ECO:0000313" key="3">
    <source>
        <dbReference type="Proteomes" id="UP000267027"/>
    </source>
</evidence>
<evidence type="ECO:0000256" key="1">
    <source>
        <dbReference type="SAM" id="Phobius"/>
    </source>
</evidence>
<dbReference type="EMBL" id="UYYA01000226">
    <property type="protein sequence ID" value="VDM53094.1"/>
    <property type="molecule type" value="Genomic_DNA"/>
</dbReference>
<dbReference type="AlphaFoldDB" id="A0A0R3PCH0"/>
<dbReference type="OMA" id="FYERCHA"/>
<accession>A0A0R3PCH0</accession>
<gene>
    <name evidence="2" type="ORF">ACOC_LOCUS1509</name>
</gene>
<name>A0A0R3PCH0_ANGCS</name>
<dbReference type="WBParaSite" id="ACOC_0000150801-mRNA-1">
    <property type="protein sequence ID" value="ACOC_0000150801-mRNA-1"/>
    <property type="gene ID" value="ACOC_0000150801"/>
</dbReference>